<reference evidence="2 3" key="1">
    <citation type="submission" date="2018-03" db="EMBL/GenBank/DDBJ databases">
        <title>Genomic Encyclopedia of Archaeal and Bacterial Type Strains, Phase II (KMG-II): from individual species to whole genera.</title>
        <authorList>
            <person name="Goeker M."/>
        </authorList>
    </citation>
    <scope>NUCLEOTIDE SEQUENCE [LARGE SCALE GENOMIC DNA]</scope>
    <source>
        <strain evidence="2 3">DSM 28229</strain>
    </source>
</reference>
<proteinExistence type="predicted"/>
<dbReference type="Pfam" id="PF00188">
    <property type="entry name" value="CAP"/>
    <property type="match status" value="1"/>
</dbReference>
<evidence type="ECO:0000313" key="2">
    <source>
        <dbReference type="EMBL" id="PWJ40195.1"/>
    </source>
</evidence>
<name>A0A315Z8E3_SEDFL</name>
<comment type="caution">
    <text evidence="2">The sequence shown here is derived from an EMBL/GenBank/DDBJ whole genome shotgun (WGS) entry which is preliminary data.</text>
</comment>
<dbReference type="RefSeq" id="WP_109620706.1">
    <property type="nucleotide sequence ID" value="NZ_QGDO01000005.1"/>
</dbReference>
<dbReference type="SUPFAM" id="SSF55797">
    <property type="entry name" value="PR-1-like"/>
    <property type="match status" value="1"/>
</dbReference>
<dbReference type="Gene3D" id="3.40.33.10">
    <property type="entry name" value="CAP"/>
    <property type="match status" value="1"/>
</dbReference>
<accession>A0A315Z8E3</accession>
<sequence length="165" mass="18272">MKRIRNYLLTISLFIIVGCDSDVEPNVGKLEVNLDKAKILELVNQSRWEGAMCGSTAKESVPALKWNDKLAKAALDHSNDMYNNDYFSHTSPDGTNFSKRATNAGYEGRPMGENIAWGYSSEEAVMKGWMNSPGHCKNIMIGNATEIGVAKSDQGNYWTMVLGKE</sequence>
<evidence type="ECO:0000259" key="1">
    <source>
        <dbReference type="Pfam" id="PF00188"/>
    </source>
</evidence>
<protein>
    <submittedName>
        <fullName evidence="2">Cysteine-rich secretory protein family protein</fullName>
    </submittedName>
</protein>
<dbReference type="AlphaFoldDB" id="A0A315Z8E3"/>
<feature type="domain" description="SCP" evidence="1">
    <location>
        <begin position="40"/>
        <end position="159"/>
    </location>
</feature>
<dbReference type="EMBL" id="QGDO01000005">
    <property type="protein sequence ID" value="PWJ40195.1"/>
    <property type="molecule type" value="Genomic_DNA"/>
</dbReference>
<dbReference type="InterPro" id="IPR014044">
    <property type="entry name" value="CAP_dom"/>
</dbReference>
<evidence type="ECO:0000313" key="3">
    <source>
        <dbReference type="Proteomes" id="UP000245535"/>
    </source>
</evidence>
<dbReference type="InterPro" id="IPR035940">
    <property type="entry name" value="CAP_sf"/>
</dbReference>
<dbReference type="PROSITE" id="PS51257">
    <property type="entry name" value="PROKAR_LIPOPROTEIN"/>
    <property type="match status" value="1"/>
</dbReference>
<dbReference type="PANTHER" id="PTHR31157">
    <property type="entry name" value="SCP DOMAIN-CONTAINING PROTEIN"/>
    <property type="match status" value="1"/>
</dbReference>
<dbReference type="CDD" id="cd05379">
    <property type="entry name" value="CAP_bacterial"/>
    <property type="match status" value="1"/>
</dbReference>
<dbReference type="OrthoDB" id="982527at2"/>
<dbReference type="PANTHER" id="PTHR31157:SF1">
    <property type="entry name" value="SCP DOMAIN-CONTAINING PROTEIN"/>
    <property type="match status" value="1"/>
</dbReference>
<organism evidence="2 3">
    <name type="scientific">Sediminitomix flava</name>
    <dbReference type="NCBI Taxonomy" id="379075"/>
    <lineage>
        <taxon>Bacteria</taxon>
        <taxon>Pseudomonadati</taxon>
        <taxon>Bacteroidota</taxon>
        <taxon>Cytophagia</taxon>
        <taxon>Cytophagales</taxon>
        <taxon>Flammeovirgaceae</taxon>
        <taxon>Sediminitomix</taxon>
    </lineage>
</organism>
<gene>
    <name evidence="2" type="ORF">BC781_105263</name>
</gene>
<dbReference type="Proteomes" id="UP000245535">
    <property type="component" value="Unassembled WGS sequence"/>
</dbReference>
<keyword evidence="3" id="KW-1185">Reference proteome</keyword>